<protein>
    <submittedName>
        <fullName evidence="1">Uncharacterized protein</fullName>
    </submittedName>
</protein>
<dbReference type="Proteomes" id="UP000308549">
    <property type="component" value="Unassembled WGS sequence"/>
</dbReference>
<accession>A0A4U0U052</accession>
<dbReference type="EMBL" id="NAJL01000019">
    <property type="protein sequence ID" value="TKA28148.1"/>
    <property type="molecule type" value="Genomic_DNA"/>
</dbReference>
<dbReference type="OrthoDB" id="3816007at2759"/>
<gene>
    <name evidence="1" type="ORF">B0A50_04119</name>
</gene>
<keyword evidence="2" id="KW-1185">Reference proteome</keyword>
<proteinExistence type="predicted"/>
<dbReference type="InterPro" id="IPR038883">
    <property type="entry name" value="AN11006-like"/>
</dbReference>
<dbReference type="PANTHER" id="PTHR42085:SF1">
    <property type="entry name" value="F-BOX DOMAIN-CONTAINING PROTEIN"/>
    <property type="match status" value="1"/>
</dbReference>
<evidence type="ECO:0000313" key="1">
    <source>
        <dbReference type="EMBL" id="TKA28148.1"/>
    </source>
</evidence>
<sequence length="225" mass="25818">MDNSPLNRLPPEIRNRIYGLALAERGPVVSEYGRRIESRSVVVEPAPPKHRLALTKTCKEVRRDSIKMYFAVNTFYIIIKDDELLGRSYIAVTRLLAPLPSTSDPEAIGEITLEWDRPFGDYCPQLAWATTYFNDCIFSKYPSLRLKVENDFWDVCSGSMDLFTVNLDMQRPKASVEDTLQSEEYETLSSRCSMLHNGRACLTMFDLNNSLRDVLRVPDPVVRRD</sequence>
<name>A0A4U0U052_9PEZI</name>
<comment type="caution">
    <text evidence="1">The sequence shown here is derived from an EMBL/GenBank/DDBJ whole genome shotgun (WGS) entry which is preliminary data.</text>
</comment>
<organism evidence="1 2">
    <name type="scientific">Salinomyces thailandicus</name>
    <dbReference type="NCBI Taxonomy" id="706561"/>
    <lineage>
        <taxon>Eukaryota</taxon>
        <taxon>Fungi</taxon>
        <taxon>Dikarya</taxon>
        <taxon>Ascomycota</taxon>
        <taxon>Pezizomycotina</taxon>
        <taxon>Dothideomycetes</taxon>
        <taxon>Dothideomycetidae</taxon>
        <taxon>Mycosphaerellales</taxon>
        <taxon>Teratosphaeriaceae</taxon>
        <taxon>Salinomyces</taxon>
    </lineage>
</organism>
<evidence type="ECO:0000313" key="2">
    <source>
        <dbReference type="Proteomes" id="UP000308549"/>
    </source>
</evidence>
<dbReference type="AlphaFoldDB" id="A0A4U0U052"/>
<reference evidence="1 2" key="1">
    <citation type="submission" date="2017-03" db="EMBL/GenBank/DDBJ databases">
        <title>Genomes of endolithic fungi from Antarctica.</title>
        <authorList>
            <person name="Coleine C."/>
            <person name="Masonjones S."/>
            <person name="Stajich J.E."/>
        </authorList>
    </citation>
    <scope>NUCLEOTIDE SEQUENCE [LARGE SCALE GENOMIC DNA]</scope>
    <source>
        <strain evidence="1 2">CCFEE 6315</strain>
    </source>
</reference>
<dbReference type="PANTHER" id="PTHR42085">
    <property type="entry name" value="F-BOX DOMAIN-CONTAINING PROTEIN"/>
    <property type="match status" value="1"/>
</dbReference>